<evidence type="ECO:0000256" key="8">
    <source>
        <dbReference type="ARBA" id="ARBA00024799"/>
    </source>
</evidence>
<dbReference type="InterPro" id="IPR004413">
    <property type="entry name" value="GatB"/>
</dbReference>
<comment type="similarity">
    <text evidence="1 11">Belongs to the GatB/GatE family. GatB subfamily.</text>
</comment>
<dbReference type="FunFam" id="1.10.150.380:FF:000001">
    <property type="entry name" value="Aspartyl/glutamyl-tRNA(Asn/Gln) amidotransferase subunit B"/>
    <property type="match status" value="1"/>
</dbReference>
<dbReference type="InterPro" id="IPR017959">
    <property type="entry name" value="Asn/Gln-tRNA_amidoTrfase_suB/E"/>
</dbReference>
<keyword evidence="5 11" id="KW-0547">Nucleotide-binding</keyword>
<dbReference type="InterPro" id="IPR006075">
    <property type="entry name" value="Asn/Gln-tRNA_Trfase_suB/E_cat"/>
</dbReference>
<dbReference type="InterPro" id="IPR003789">
    <property type="entry name" value="Asn/Gln_tRNA_amidoTrase-B-like"/>
</dbReference>
<comment type="catalytic activity">
    <reaction evidence="9 11">
        <text>L-aspartyl-tRNA(Asn) + L-glutamine + ATP + H2O = L-asparaginyl-tRNA(Asn) + L-glutamate + ADP + phosphate + 2 H(+)</text>
        <dbReference type="Rhea" id="RHEA:14513"/>
        <dbReference type="Rhea" id="RHEA-COMP:9674"/>
        <dbReference type="Rhea" id="RHEA-COMP:9677"/>
        <dbReference type="ChEBI" id="CHEBI:15377"/>
        <dbReference type="ChEBI" id="CHEBI:15378"/>
        <dbReference type="ChEBI" id="CHEBI:29985"/>
        <dbReference type="ChEBI" id="CHEBI:30616"/>
        <dbReference type="ChEBI" id="CHEBI:43474"/>
        <dbReference type="ChEBI" id="CHEBI:58359"/>
        <dbReference type="ChEBI" id="CHEBI:78515"/>
        <dbReference type="ChEBI" id="CHEBI:78516"/>
        <dbReference type="ChEBI" id="CHEBI:456216"/>
    </reaction>
</comment>
<dbReference type="PANTHER" id="PTHR11659">
    <property type="entry name" value="GLUTAMYL-TRNA GLN AMIDOTRANSFERASE SUBUNIT B MITOCHONDRIAL AND PROKARYOTIC PET112-RELATED"/>
    <property type="match status" value="1"/>
</dbReference>
<gene>
    <name evidence="11" type="primary">gatB</name>
    <name evidence="13" type="ORF">PL11_006700</name>
</gene>
<evidence type="ECO:0000313" key="13">
    <source>
        <dbReference type="EMBL" id="AQW21636.1"/>
    </source>
</evidence>
<sequence>MNFETTIGLEVHVELKTNSKIFSPSPVEFGDDPNSNTNVIDWGYPGVLPSTNKGVVESGIKAALALHADIERHPHFDRKNYFYPDNPKAYQITESETPLGHDGYVEIEVDGKTKKIGIAELHIEEDAGKNTHSNEYSYVDLNRQGTPLVEIVSKPDIASPDEAYAYLEELRQVIQFTGVSDVKMEEGSMRVDVNISIRPVGQKEYGVKTELKNLNSFNYVRKGLAYEEQRQQRVLMSGGTIQQETRRFDETTGQTVLMRVKEGSDDYRYFPEPDLPALDISQEWIDSVEKDLPEAPKKRRARYVNELGITDYDAMVLTQTKEMSDFFDEMIAQGADAKLSANYLQGDVNAFLNDNHVDLQKTDITAEHLATMVKLITDGTISSKMAKKVFKAVTQGKEPKAFVEEKGMVQLSDPAQLQPIVDEVLEANPQSVEDFHNGKDRAIGFLVGQIMKKTQGKANPSVVNKLLIDSMNK</sequence>
<protein>
    <recommendedName>
        <fullName evidence="3 11">Aspartyl/glutamyl-tRNA(Asn/Gln) amidotransferase subunit B</fullName>
        <shortName evidence="11">Asp/Glu-ADT subunit B</shortName>
        <ecNumber evidence="11">6.3.5.-</ecNumber>
    </recommendedName>
</protein>
<evidence type="ECO:0000256" key="10">
    <source>
        <dbReference type="ARBA" id="ARBA00047913"/>
    </source>
</evidence>
<evidence type="ECO:0000256" key="7">
    <source>
        <dbReference type="ARBA" id="ARBA00022917"/>
    </source>
</evidence>
<dbReference type="HAMAP" id="MF_00121">
    <property type="entry name" value="GatB"/>
    <property type="match status" value="1"/>
</dbReference>
<dbReference type="GO" id="GO:0005524">
    <property type="term" value="F:ATP binding"/>
    <property type="evidence" value="ECO:0007669"/>
    <property type="project" value="UniProtKB-KW"/>
</dbReference>
<dbReference type="GO" id="GO:0070681">
    <property type="term" value="P:glutaminyl-tRNAGln biosynthesis via transamidation"/>
    <property type="evidence" value="ECO:0007669"/>
    <property type="project" value="TreeGrafter"/>
</dbReference>
<dbReference type="Proteomes" id="UP000030361">
    <property type="component" value="Chromosome"/>
</dbReference>
<dbReference type="GO" id="GO:0050567">
    <property type="term" value="F:glutaminyl-tRNA synthase (glutamine-hydrolyzing) activity"/>
    <property type="evidence" value="ECO:0007669"/>
    <property type="project" value="UniProtKB-UniRule"/>
</dbReference>
<dbReference type="Gene3D" id="1.10.150.380">
    <property type="entry name" value="GatB domain, N-terminal subdomain"/>
    <property type="match status" value="1"/>
</dbReference>
<dbReference type="OrthoDB" id="9804078at2"/>
<dbReference type="NCBIfam" id="NF004011">
    <property type="entry name" value="PRK05477.1-1"/>
    <property type="match status" value="1"/>
</dbReference>
<dbReference type="EMBL" id="CP018906">
    <property type="protein sequence ID" value="AQW21636.1"/>
    <property type="molecule type" value="Genomic_DNA"/>
</dbReference>
<evidence type="ECO:0000256" key="9">
    <source>
        <dbReference type="ARBA" id="ARBA00047380"/>
    </source>
</evidence>
<name>A0A1S6QJ57_9LACO</name>
<organism evidence="13 14">
    <name type="scientific">Lentilactobacillus curieae</name>
    <dbReference type="NCBI Taxonomy" id="1138822"/>
    <lineage>
        <taxon>Bacteria</taxon>
        <taxon>Bacillati</taxon>
        <taxon>Bacillota</taxon>
        <taxon>Bacilli</taxon>
        <taxon>Lactobacillales</taxon>
        <taxon>Lactobacillaceae</taxon>
        <taxon>Lentilactobacillus</taxon>
    </lineage>
</organism>
<dbReference type="Gene3D" id="1.10.10.410">
    <property type="match status" value="1"/>
</dbReference>
<dbReference type="NCBIfam" id="NF004014">
    <property type="entry name" value="PRK05477.1-4"/>
    <property type="match status" value="1"/>
</dbReference>
<keyword evidence="4 11" id="KW-0436">Ligase</keyword>
<dbReference type="eggNOG" id="COG0064">
    <property type="taxonomic scope" value="Bacteria"/>
</dbReference>
<dbReference type="GO" id="GO:0006412">
    <property type="term" value="P:translation"/>
    <property type="evidence" value="ECO:0007669"/>
    <property type="project" value="UniProtKB-UniRule"/>
</dbReference>
<comment type="catalytic activity">
    <reaction evidence="10 11">
        <text>L-glutamyl-tRNA(Gln) + L-glutamine + ATP + H2O = L-glutaminyl-tRNA(Gln) + L-glutamate + ADP + phosphate + H(+)</text>
        <dbReference type="Rhea" id="RHEA:17521"/>
        <dbReference type="Rhea" id="RHEA-COMP:9681"/>
        <dbReference type="Rhea" id="RHEA-COMP:9684"/>
        <dbReference type="ChEBI" id="CHEBI:15377"/>
        <dbReference type="ChEBI" id="CHEBI:15378"/>
        <dbReference type="ChEBI" id="CHEBI:29985"/>
        <dbReference type="ChEBI" id="CHEBI:30616"/>
        <dbReference type="ChEBI" id="CHEBI:43474"/>
        <dbReference type="ChEBI" id="CHEBI:58359"/>
        <dbReference type="ChEBI" id="CHEBI:78520"/>
        <dbReference type="ChEBI" id="CHEBI:78521"/>
        <dbReference type="ChEBI" id="CHEBI:456216"/>
    </reaction>
</comment>
<dbReference type="GO" id="GO:0050566">
    <property type="term" value="F:asparaginyl-tRNA synthase (glutamine-hydrolyzing) activity"/>
    <property type="evidence" value="ECO:0007669"/>
    <property type="project" value="RHEA"/>
</dbReference>
<dbReference type="KEGG" id="lcu:PL11_006700"/>
<keyword evidence="7 11" id="KW-0648">Protein biosynthesis</keyword>
<evidence type="ECO:0000256" key="3">
    <source>
        <dbReference type="ARBA" id="ARBA00016923"/>
    </source>
</evidence>
<evidence type="ECO:0000256" key="1">
    <source>
        <dbReference type="ARBA" id="ARBA00005306"/>
    </source>
</evidence>
<dbReference type="NCBIfam" id="NF004012">
    <property type="entry name" value="PRK05477.1-2"/>
    <property type="match status" value="1"/>
</dbReference>
<comment type="function">
    <text evidence="8 11">Allows the formation of correctly charged Asn-tRNA(Asn) or Gln-tRNA(Gln) through the transamidation of misacylated Asp-tRNA(Asn) or Glu-tRNA(Gln) in organisms which lack either or both of asparaginyl-tRNA or glutaminyl-tRNA synthetases. The reaction takes place in the presence of glutamine and ATP through an activated phospho-Asp-tRNA(Asn) or phospho-Glu-tRNA(Gln).</text>
</comment>
<dbReference type="InterPro" id="IPR014746">
    <property type="entry name" value="Gln_synth/guanido_kin_cat_dom"/>
</dbReference>
<keyword evidence="13" id="KW-0808">Transferase</keyword>
<keyword evidence="6 11" id="KW-0067">ATP-binding</keyword>
<dbReference type="InterPro" id="IPR023168">
    <property type="entry name" value="GatB_Yqey_C_2"/>
</dbReference>
<dbReference type="PANTHER" id="PTHR11659:SF0">
    <property type="entry name" value="GLUTAMYL-TRNA(GLN) AMIDOTRANSFERASE SUBUNIT B, MITOCHONDRIAL"/>
    <property type="match status" value="1"/>
</dbReference>
<evidence type="ECO:0000256" key="5">
    <source>
        <dbReference type="ARBA" id="ARBA00022741"/>
    </source>
</evidence>
<evidence type="ECO:0000256" key="6">
    <source>
        <dbReference type="ARBA" id="ARBA00022840"/>
    </source>
</evidence>
<evidence type="ECO:0000259" key="12">
    <source>
        <dbReference type="SMART" id="SM00845"/>
    </source>
</evidence>
<accession>A0A1S6QJ57</accession>
<dbReference type="EC" id="6.3.5.-" evidence="11"/>
<dbReference type="FunFam" id="1.10.10.410:FF:000001">
    <property type="entry name" value="Aspartyl/glutamyl-tRNA(Asn/Gln) amidotransferase subunit B"/>
    <property type="match status" value="1"/>
</dbReference>
<dbReference type="GO" id="GO:0016740">
    <property type="term" value="F:transferase activity"/>
    <property type="evidence" value="ECO:0007669"/>
    <property type="project" value="UniProtKB-KW"/>
</dbReference>
<dbReference type="RefSeq" id="WP_035168222.1">
    <property type="nucleotide sequence ID" value="NZ_CP018906.1"/>
</dbReference>
<dbReference type="InterPro" id="IPR018027">
    <property type="entry name" value="Asn/Gln_amidotransferase"/>
</dbReference>
<evidence type="ECO:0000313" key="14">
    <source>
        <dbReference type="Proteomes" id="UP000030361"/>
    </source>
</evidence>
<evidence type="ECO:0000256" key="11">
    <source>
        <dbReference type="HAMAP-Rule" id="MF_00121"/>
    </source>
</evidence>
<dbReference type="InterPro" id="IPR042114">
    <property type="entry name" value="GatB_C_1"/>
</dbReference>
<dbReference type="SUPFAM" id="SSF89095">
    <property type="entry name" value="GatB/YqeY motif"/>
    <property type="match status" value="1"/>
</dbReference>
<feature type="domain" description="Asn/Gln amidotransferase" evidence="12">
    <location>
        <begin position="325"/>
        <end position="471"/>
    </location>
</feature>
<dbReference type="PROSITE" id="PS01234">
    <property type="entry name" value="GATB"/>
    <property type="match status" value="1"/>
</dbReference>
<dbReference type="Pfam" id="PF02934">
    <property type="entry name" value="GatB_N"/>
    <property type="match status" value="1"/>
</dbReference>
<evidence type="ECO:0000256" key="4">
    <source>
        <dbReference type="ARBA" id="ARBA00022598"/>
    </source>
</evidence>
<dbReference type="Pfam" id="PF02637">
    <property type="entry name" value="GatB_Yqey"/>
    <property type="match status" value="1"/>
</dbReference>
<dbReference type="NCBIfam" id="TIGR00133">
    <property type="entry name" value="gatB"/>
    <property type="match status" value="1"/>
</dbReference>
<dbReference type="AlphaFoldDB" id="A0A1S6QJ57"/>
<dbReference type="SUPFAM" id="SSF55931">
    <property type="entry name" value="Glutamine synthetase/guanido kinase"/>
    <property type="match status" value="1"/>
</dbReference>
<keyword evidence="14" id="KW-1185">Reference proteome</keyword>
<comment type="subunit">
    <text evidence="2 11">Heterotrimer of A, B and C subunits.</text>
</comment>
<evidence type="ECO:0000256" key="2">
    <source>
        <dbReference type="ARBA" id="ARBA00011123"/>
    </source>
</evidence>
<proteinExistence type="inferred from homology"/>
<dbReference type="InterPro" id="IPR017958">
    <property type="entry name" value="Gln-tRNA_amidoTrfase_suB_CS"/>
</dbReference>
<dbReference type="SMART" id="SM00845">
    <property type="entry name" value="GatB_Yqey"/>
    <property type="match status" value="1"/>
</dbReference>
<reference evidence="13 14" key="1">
    <citation type="journal article" date="2015" name="Genome Announc.">
        <title>Genome Sequence of Lactobacillus curieae CCTCC M 2011381T, a Novel Producer of Gamma-aminobutyric Acid.</title>
        <authorList>
            <person name="Wang Y."/>
            <person name="Wang Y."/>
            <person name="Lang C."/>
            <person name="Wei D."/>
            <person name="Xu P."/>
            <person name="Xie J."/>
        </authorList>
    </citation>
    <scope>NUCLEOTIDE SEQUENCE [LARGE SCALE GENOMIC DNA]</scope>
    <source>
        <strain evidence="13 14">CCTCC M 2011381</strain>
    </source>
</reference>